<dbReference type="InterPro" id="IPR005066">
    <property type="entry name" value="MoCF_OxRdtse_dimer"/>
</dbReference>
<dbReference type="EMBL" id="JBHTCQ010000002">
    <property type="protein sequence ID" value="MFC7405448.1"/>
    <property type="molecule type" value="Genomic_DNA"/>
</dbReference>
<evidence type="ECO:0000259" key="6">
    <source>
        <dbReference type="Pfam" id="PF03404"/>
    </source>
</evidence>
<name>A0ABW2QAG8_9MICO</name>
<keyword evidence="8" id="KW-1185">Reference proteome</keyword>
<dbReference type="SUPFAM" id="SSF81296">
    <property type="entry name" value="E set domains"/>
    <property type="match status" value="1"/>
</dbReference>
<dbReference type="CDD" id="cd02110">
    <property type="entry name" value="SO_family_Moco_dimer"/>
    <property type="match status" value="1"/>
</dbReference>
<dbReference type="InterPro" id="IPR014756">
    <property type="entry name" value="Ig_E-set"/>
</dbReference>
<evidence type="ECO:0000256" key="4">
    <source>
        <dbReference type="ARBA" id="ARBA00023002"/>
    </source>
</evidence>
<dbReference type="Pfam" id="PF03404">
    <property type="entry name" value="Mo-co_dimer"/>
    <property type="match status" value="1"/>
</dbReference>
<dbReference type="RefSeq" id="WP_382393896.1">
    <property type="nucleotide sequence ID" value="NZ_JBHTCQ010000002.1"/>
</dbReference>
<proteinExistence type="predicted"/>
<dbReference type="InterPro" id="IPR036374">
    <property type="entry name" value="OxRdtase_Mopterin-bd_sf"/>
</dbReference>
<gene>
    <name evidence="7" type="ORF">ACFQQL_10045</name>
</gene>
<dbReference type="PANTHER" id="PTHR19372">
    <property type="entry name" value="SULFITE REDUCTASE"/>
    <property type="match status" value="1"/>
</dbReference>
<dbReference type="PRINTS" id="PR00407">
    <property type="entry name" value="EUMOPTERIN"/>
</dbReference>
<comment type="cofactor">
    <cofactor evidence="1">
        <name>Mo-molybdopterin</name>
        <dbReference type="ChEBI" id="CHEBI:71302"/>
    </cofactor>
</comment>
<feature type="domain" description="Oxidoreductase molybdopterin-binding" evidence="5">
    <location>
        <begin position="48"/>
        <end position="232"/>
    </location>
</feature>
<evidence type="ECO:0000313" key="8">
    <source>
        <dbReference type="Proteomes" id="UP001596455"/>
    </source>
</evidence>
<dbReference type="Gene3D" id="3.90.420.10">
    <property type="entry name" value="Oxidoreductase, molybdopterin-binding domain"/>
    <property type="match status" value="1"/>
</dbReference>
<evidence type="ECO:0000313" key="7">
    <source>
        <dbReference type="EMBL" id="MFC7405448.1"/>
    </source>
</evidence>
<dbReference type="Pfam" id="PF00174">
    <property type="entry name" value="Oxidored_molyb"/>
    <property type="match status" value="1"/>
</dbReference>
<keyword evidence="2" id="KW-0500">Molybdenum</keyword>
<evidence type="ECO:0000256" key="1">
    <source>
        <dbReference type="ARBA" id="ARBA00001924"/>
    </source>
</evidence>
<dbReference type="InterPro" id="IPR000572">
    <property type="entry name" value="OxRdtase_Mopterin-bd_dom"/>
</dbReference>
<dbReference type="Proteomes" id="UP001596455">
    <property type="component" value="Unassembled WGS sequence"/>
</dbReference>
<dbReference type="SUPFAM" id="SSF56524">
    <property type="entry name" value="Oxidoreductase molybdopterin-binding domain"/>
    <property type="match status" value="1"/>
</dbReference>
<keyword evidence="3" id="KW-0479">Metal-binding</keyword>
<dbReference type="Gene3D" id="2.60.40.650">
    <property type="match status" value="1"/>
</dbReference>
<organism evidence="7 8">
    <name type="scientific">Georgenia alba</name>
    <dbReference type="NCBI Taxonomy" id="2233858"/>
    <lineage>
        <taxon>Bacteria</taxon>
        <taxon>Bacillati</taxon>
        <taxon>Actinomycetota</taxon>
        <taxon>Actinomycetes</taxon>
        <taxon>Micrococcales</taxon>
        <taxon>Bogoriellaceae</taxon>
        <taxon>Georgenia</taxon>
    </lineage>
</organism>
<evidence type="ECO:0000256" key="3">
    <source>
        <dbReference type="ARBA" id="ARBA00022723"/>
    </source>
</evidence>
<feature type="domain" description="Moybdenum cofactor oxidoreductase dimerisation" evidence="6">
    <location>
        <begin position="257"/>
        <end position="345"/>
    </location>
</feature>
<comment type="caution">
    <text evidence="7">The sequence shown here is derived from an EMBL/GenBank/DDBJ whole genome shotgun (WGS) entry which is preliminary data.</text>
</comment>
<keyword evidence="4" id="KW-0560">Oxidoreductase</keyword>
<accession>A0ABW2QAG8</accession>
<protein>
    <submittedName>
        <fullName evidence="7">Sulfite oxidase</fullName>
    </submittedName>
</protein>
<reference evidence="8" key="1">
    <citation type="journal article" date="2019" name="Int. J. Syst. Evol. Microbiol.">
        <title>The Global Catalogue of Microorganisms (GCM) 10K type strain sequencing project: providing services to taxonomists for standard genome sequencing and annotation.</title>
        <authorList>
            <consortium name="The Broad Institute Genomics Platform"/>
            <consortium name="The Broad Institute Genome Sequencing Center for Infectious Disease"/>
            <person name="Wu L."/>
            <person name="Ma J."/>
        </authorList>
    </citation>
    <scope>NUCLEOTIDE SEQUENCE [LARGE SCALE GENOMIC DNA]</scope>
    <source>
        <strain evidence="8">JCM 1490</strain>
    </source>
</reference>
<dbReference type="PANTHER" id="PTHR19372:SF7">
    <property type="entry name" value="SULFITE OXIDASE, MITOCHONDRIAL"/>
    <property type="match status" value="1"/>
</dbReference>
<sequence>MTTDPAAKIVKPLPEHLMVRHDGAAETRWDSMPAQGDTPADRFFVRNHTSTPLIDAATWTLDVFGSGLRDRPGRRDAVRFGYDELRSMPQVTHRLLLECTGNGRRLFATQQGETTPGTPWGLGAVGVATWTGVPLGAVLERAGLTSSARSVLAVGLDPEYVDDGVNHGRVRRPLPVAKALDDVLVALDMNGEPLPPDHGFPARLVVPGWVGVASIKWLGEIEVADHELSSPWSTTYYNVDDEALTELVPKSVLELAPDAELAAGQQHRLTVRAWSGSAPVTSVEVSTDDGRSWSPADKVEDGPWSRWSYDWRPQEPGRYTVLTRATDATGNIQPSRAPSNPRGYLFGAVVRHPVQVV</sequence>
<evidence type="ECO:0000256" key="2">
    <source>
        <dbReference type="ARBA" id="ARBA00022505"/>
    </source>
</evidence>
<evidence type="ECO:0000259" key="5">
    <source>
        <dbReference type="Pfam" id="PF00174"/>
    </source>
</evidence>
<dbReference type="InterPro" id="IPR008335">
    <property type="entry name" value="Mopterin_OxRdtase_euk"/>
</dbReference>